<organism evidence="8 9">
    <name type="scientific">Aequorivita aquimaris</name>
    <dbReference type="NCBI Taxonomy" id="1548749"/>
    <lineage>
        <taxon>Bacteria</taxon>
        <taxon>Pseudomonadati</taxon>
        <taxon>Bacteroidota</taxon>
        <taxon>Flavobacteriia</taxon>
        <taxon>Flavobacteriales</taxon>
        <taxon>Flavobacteriaceae</taxon>
        <taxon>Aequorivita</taxon>
    </lineage>
</organism>
<dbReference type="Pfam" id="PF00589">
    <property type="entry name" value="Phage_integrase"/>
    <property type="match status" value="1"/>
</dbReference>
<dbReference type="STRING" id="1548749.LS48_13070"/>
<reference evidence="9" key="1">
    <citation type="submission" date="2014-10" db="EMBL/GenBank/DDBJ databases">
        <title>Genome sequencing of Vitellibacter sp. D-24.</title>
        <authorList>
            <person name="Thevarajoo S."/>
            <person name="Selvaratnam C."/>
            <person name="Goh K.M."/>
            <person name="Chong C.S."/>
        </authorList>
    </citation>
    <scope>NUCLEOTIDE SEQUENCE [LARGE SCALE GENOMIC DNA]</scope>
    <source>
        <strain evidence="9">D-24</strain>
    </source>
</reference>
<dbReference type="Gene3D" id="1.10.150.130">
    <property type="match status" value="1"/>
</dbReference>
<name>A0A137RFB7_9FLAO</name>
<evidence type="ECO:0000256" key="1">
    <source>
        <dbReference type="ARBA" id="ARBA00008857"/>
    </source>
</evidence>
<dbReference type="Proteomes" id="UP000070138">
    <property type="component" value="Unassembled WGS sequence"/>
</dbReference>
<dbReference type="OrthoDB" id="9801717at2"/>
<evidence type="ECO:0000313" key="8">
    <source>
        <dbReference type="EMBL" id="KXN98194.1"/>
    </source>
</evidence>
<evidence type="ECO:0000256" key="5">
    <source>
        <dbReference type="PROSITE-ProRule" id="PRU01248"/>
    </source>
</evidence>
<dbReference type="Pfam" id="PF13495">
    <property type="entry name" value="Phage_int_SAM_4"/>
    <property type="match status" value="1"/>
</dbReference>
<keyword evidence="4" id="KW-0233">DNA recombination</keyword>
<feature type="domain" description="Tyr recombinase" evidence="6">
    <location>
        <begin position="189"/>
        <end position="364"/>
    </location>
</feature>
<evidence type="ECO:0000259" key="7">
    <source>
        <dbReference type="PROSITE" id="PS51900"/>
    </source>
</evidence>
<evidence type="ECO:0000256" key="3">
    <source>
        <dbReference type="ARBA" id="ARBA00023125"/>
    </source>
</evidence>
<accession>A0A137RFB7</accession>
<keyword evidence="2" id="KW-0229">DNA integration</keyword>
<dbReference type="InterPro" id="IPR013762">
    <property type="entry name" value="Integrase-like_cat_sf"/>
</dbReference>
<keyword evidence="9" id="KW-1185">Reference proteome</keyword>
<dbReference type="PROSITE" id="PS51900">
    <property type="entry name" value="CB"/>
    <property type="match status" value="1"/>
</dbReference>
<comment type="caution">
    <text evidence="8">The sequence shown here is derived from an EMBL/GenBank/DDBJ whole genome shotgun (WGS) entry which is preliminary data.</text>
</comment>
<protein>
    <submittedName>
        <fullName evidence="8">Recombinase XerD</fullName>
    </submittedName>
</protein>
<gene>
    <name evidence="8" type="ORF">LS48_13070</name>
</gene>
<feature type="domain" description="Core-binding (CB)" evidence="7">
    <location>
        <begin position="85"/>
        <end position="172"/>
    </location>
</feature>
<dbReference type="InterPro" id="IPR011010">
    <property type="entry name" value="DNA_brk_join_enz"/>
</dbReference>
<evidence type="ECO:0000256" key="2">
    <source>
        <dbReference type="ARBA" id="ARBA00022908"/>
    </source>
</evidence>
<evidence type="ECO:0000256" key="4">
    <source>
        <dbReference type="ARBA" id="ARBA00023172"/>
    </source>
</evidence>
<dbReference type="PROSITE" id="PS51898">
    <property type="entry name" value="TYR_RECOMBINASE"/>
    <property type="match status" value="1"/>
</dbReference>
<evidence type="ECO:0000313" key="9">
    <source>
        <dbReference type="Proteomes" id="UP000070138"/>
    </source>
</evidence>
<dbReference type="GO" id="GO:0015074">
    <property type="term" value="P:DNA integration"/>
    <property type="evidence" value="ECO:0007669"/>
    <property type="project" value="UniProtKB-KW"/>
</dbReference>
<dbReference type="InterPro" id="IPR044068">
    <property type="entry name" value="CB"/>
</dbReference>
<sequence length="378" mass="44089">MEISKNPVIVLYTPRANAGRIKLKIPYEMKAEREVFKKLNGTFYHYNQKLWSIVNTAENIQHLKRLFGTKLKMQATEAPSAMPSFEPSEKIQKELDRNQKKMVLKGFSPATIRNYQHNLLHFFRYFETAELRSISKEQIEGYVFYLISKHRISEQKQNLVINAIKCYYEHTLEMPREYYNITRPKKSKDLPNVLSIEEVMQIINHPANLKHKAILHIIYGAGLRVGEVLRLRVKDIRSEDGYIFIKDSKGKRDRHTVLSPVLLALLREYYKQFKPAYWLFEGQDGGQYSSKSIQRIFRSAVKATNTNPWSTPHTLRHSFATHLMERGVNIRYIQSALGHASTKTTEVYTRVIGINNKTLKSPLDTLYESVTFDKSQNT</sequence>
<dbReference type="Gene3D" id="1.10.443.10">
    <property type="entry name" value="Intergrase catalytic core"/>
    <property type="match status" value="1"/>
</dbReference>
<keyword evidence="3 5" id="KW-0238">DNA-binding</keyword>
<dbReference type="PANTHER" id="PTHR30349">
    <property type="entry name" value="PHAGE INTEGRASE-RELATED"/>
    <property type="match status" value="1"/>
</dbReference>
<dbReference type="GO" id="GO:0003677">
    <property type="term" value="F:DNA binding"/>
    <property type="evidence" value="ECO:0007669"/>
    <property type="project" value="UniProtKB-UniRule"/>
</dbReference>
<comment type="similarity">
    <text evidence="1">Belongs to the 'phage' integrase family.</text>
</comment>
<dbReference type="InterPro" id="IPR004107">
    <property type="entry name" value="Integrase_SAM-like_N"/>
</dbReference>
<dbReference type="AlphaFoldDB" id="A0A137RFB7"/>
<evidence type="ECO:0000259" key="6">
    <source>
        <dbReference type="PROSITE" id="PS51898"/>
    </source>
</evidence>
<proteinExistence type="inferred from homology"/>
<dbReference type="SUPFAM" id="SSF56349">
    <property type="entry name" value="DNA breaking-rejoining enzymes"/>
    <property type="match status" value="1"/>
</dbReference>
<dbReference type="GO" id="GO:0006310">
    <property type="term" value="P:DNA recombination"/>
    <property type="evidence" value="ECO:0007669"/>
    <property type="project" value="UniProtKB-KW"/>
</dbReference>
<dbReference type="InterPro" id="IPR050090">
    <property type="entry name" value="Tyrosine_recombinase_XerCD"/>
</dbReference>
<dbReference type="InterPro" id="IPR002104">
    <property type="entry name" value="Integrase_catalytic"/>
</dbReference>
<reference evidence="8 9" key="2">
    <citation type="journal article" date="2016" name="Int. J. Syst. Evol. Microbiol.">
        <title>Vitellibacter aquimaris sp. nov., a marine bacterium isolated from seawater.</title>
        <authorList>
            <person name="Thevarajoo S."/>
            <person name="Selvaratnam C."/>
            <person name="Goh K.M."/>
            <person name="Hong K.W."/>
            <person name="Chan X.Y."/>
            <person name="Chan K.G."/>
            <person name="Chong C.S."/>
        </authorList>
    </citation>
    <scope>NUCLEOTIDE SEQUENCE [LARGE SCALE GENOMIC DNA]</scope>
    <source>
        <strain evidence="8 9">D-24</strain>
    </source>
</reference>
<dbReference type="EMBL" id="JRWG01000010">
    <property type="protein sequence ID" value="KXN98194.1"/>
    <property type="molecule type" value="Genomic_DNA"/>
</dbReference>
<dbReference type="PANTHER" id="PTHR30349:SF64">
    <property type="entry name" value="PROPHAGE INTEGRASE INTD-RELATED"/>
    <property type="match status" value="1"/>
</dbReference>
<dbReference type="InterPro" id="IPR010998">
    <property type="entry name" value="Integrase_recombinase_N"/>
</dbReference>